<dbReference type="InterPro" id="IPR046118">
    <property type="entry name" value="DUF6115"/>
</dbReference>
<keyword evidence="1" id="KW-0472">Membrane</keyword>
<keyword evidence="1" id="KW-1133">Transmembrane helix</keyword>
<accession>A0ABW2NNJ4</accession>
<dbReference type="Proteomes" id="UP001596549">
    <property type="component" value="Unassembled WGS sequence"/>
</dbReference>
<comment type="caution">
    <text evidence="2">The sequence shown here is derived from an EMBL/GenBank/DDBJ whole genome shotgun (WGS) entry which is preliminary data.</text>
</comment>
<reference evidence="3" key="1">
    <citation type="journal article" date="2019" name="Int. J. Syst. Evol. Microbiol.">
        <title>The Global Catalogue of Microorganisms (GCM) 10K type strain sequencing project: providing services to taxonomists for standard genome sequencing and annotation.</title>
        <authorList>
            <consortium name="The Broad Institute Genomics Platform"/>
            <consortium name="The Broad Institute Genome Sequencing Center for Infectious Disease"/>
            <person name="Wu L."/>
            <person name="Ma J."/>
        </authorList>
    </citation>
    <scope>NUCLEOTIDE SEQUENCE [LARGE SCALE GENOMIC DNA]</scope>
    <source>
        <strain evidence="3">NBRC 106396</strain>
    </source>
</reference>
<organism evidence="2 3">
    <name type="scientific">Fictibacillus iocasae</name>
    <dbReference type="NCBI Taxonomy" id="2715437"/>
    <lineage>
        <taxon>Bacteria</taxon>
        <taxon>Bacillati</taxon>
        <taxon>Bacillota</taxon>
        <taxon>Bacilli</taxon>
        <taxon>Bacillales</taxon>
        <taxon>Fictibacillaceae</taxon>
        <taxon>Fictibacillus</taxon>
    </lineage>
</organism>
<sequence length="135" mass="15624">MSGFTSISLILHAAAFYFLWQLYKEKKDGQKQQQKMMSEMEDALALFTIDMQAENDRIIRKIEALNEQDHKAPAKEMKPEENHDVFSVPETENAELSSDQKKILQLAERGLDSTQIAKEMNRGKGEVDLLLKFYR</sequence>
<proteinExistence type="predicted"/>
<evidence type="ECO:0000256" key="1">
    <source>
        <dbReference type="SAM" id="Phobius"/>
    </source>
</evidence>
<gene>
    <name evidence="2" type="ORF">ACFQPF_10920</name>
</gene>
<dbReference type="Pfam" id="PF19610">
    <property type="entry name" value="DUF6115"/>
    <property type="match status" value="1"/>
</dbReference>
<evidence type="ECO:0000313" key="3">
    <source>
        <dbReference type="Proteomes" id="UP001596549"/>
    </source>
</evidence>
<feature type="transmembrane region" description="Helical" evidence="1">
    <location>
        <begin position="6"/>
        <end position="23"/>
    </location>
</feature>
<name>A0ABW2NNJ4_9BACL</name>
<keyword evidence="1" id="KW-0812">Transmembrane</keyword>
<dbReference type="EMBL" id="JBHTCP010000016">
    <property type="protein sequence ID" value="MFC7372197.1"/>
    <property type="molecule type" value="Genomic_DNA"/>
</dbReference>
<dbReference type="RefSeq" id="WP_379749521.1">
    <property type="nucleotide sequence ID" value="NZ_JBHTCP010000016.1"/>
</dbReference>
<keyword evidence="3" id="KW-1185">Reference proteome</keyword>
<protein>
    <submittedName>
        <fullName evidence="2">DUF6115 domain-containing protein</fullName>
    </submittedName>
</protein>
<evidence type="ECO:0000313" key="2">
    <source>
        <dbReference type="EMBL" id="MFC7372197.1"/>
    </source>
</evidence>